<dbReference type="Proteomes" id="UP000697710">
    <property type="component" value="Unassembled WGS sequence"/>
</dbReference>
<name>A0A956RNM1_UNCEI</name>
<evidence type="ECO:0000313" key="1">
    <source>
        <dbReference type="EMBL" id="MCA9727676.1"/>
    </source>
</evidence>
<dbReference type="AlphaFoldDB" id="A0A956RNM1"/>
<accession>A0A956RNM1</accession>
<evidence type="ECO:0000313" key="2">
    <source>
        <dbReference type="Proteomes" id="UP000697710"/>
    </source>
</evidence>
<protein>
    <submittedName>
        <fullName evidence="1">Uncharacterized protein</fullName>
    </submittedName>
</protein>
<comment type="caution">
    <text evidence="1">The sequence shown here is derived from an EMBL/GenBank/DDBJ whole genome shotgun (WGS) entry which is preliminary data.</text>
</comment>
<reference evidence="1" key="2">
    <citation type="journal article" date="2021" name="Microbiome">
        <title>Successional dynamics and alternative stable states in a saline activated sludge microbial community over 9 years.</title>
        <authorList>
            <person name="Wang Y."/>
            <person name="Ye J."/>
            <person name="Ju F."/>
            <person name="Liu L."/>
            <person name="Boyd J.A."/>
            <person name="Deng Y."/>
            <person name="Parks D.H."/>
            <person name="Jiang X."/>
            <person name="Yin X."/>
            <person name="Woodcroft B.J."/>
            <person name="Tyson G.W."/>
            <person name="Hugenholtz P."/>
            <person name="Polz M.F."/>
            <person name="Zhang T."/>
        </authorList>
    </citation>
    <scope>NUCLEOTIDE SEQUENCE</scope>
    <source>
        <strain evidence="1">HKST-UBA01</strain>
    </source>
</reference>
<feature type="non-terminal residue" evidence="1">
    <location>
        <position position="112"/>
    </location>
</feature>
<sequence length="112" mass="12034">MVRRRADHAGFDGGLVIEPDPHPLRLVDDVEVGDHVARLVPDEACSGAALAGTAAGRGDVGAFGEDVDHRRRRILEERDRVLFGRREVAARGHGPGLVANQPDVADELITDI</sequence>
<reference evidence="1" key="1">
    <citation type="submission" date="2020-04" db="EMBL/GenBank/DDBJ databases">
        <authorList>
            <person name="Zhang T."/>
        </authorList>
    </citation>
    <scope>NUCLEOTIDE SEQUENCE</scope>
    <source>
        <strain evidence="1">HKST-UBA01</strain>
    </source>
</reference>
<gene>
    <name evidence="1" type="ORF">KC729_08330</name>
</gene>
<organism evidence="1 2">
    <name type="scientific">Eiseniibacteriota bacterium</name>
    <dbReference type="NCBI Taxonomy" id="2212470"/>
    <lineage>
        <taxon>Bacteria</taxon>
        <taxon>Candidatus Eiseniibacteriota</taxon>
    </lineage>
</organism>
<proteinExistence type="predicted"/>
<dbReference type="EMBL" id="JAGQHR010000211">
    <property type="protein sequence ID" value="MCA9727676.1"/>
    <property type="molecule type" value="Genomic_DNA"/>
</dbReference>